<name>A0A2P7Z7P0_9PEZI</name>
<comment type="caution">
    <text evidence="3">The sequence shown here is derived from an EMBL/GenBank/DDBJ whole genome shotgun (WGS) entry which is preliminary data.</text>
</comment>
<dbReference type="Proteomes" id="UP000243723">
    <property type="component" value="Unassembled WGS sequence"/>
</dbReference>
<evidence type="ECO:0000256" key="1">
    <source>
        <dbReference type="ARBA" id="ARBA00022631"/>
    </source>
</evidence>
<dbReference type="Gene3D" id="1.10.3330.10">
    <property type="entry name" value="Oxo-4-hydroxy-4-carboxy-5-ureidoimidazoline decarboxylase"/>
    <property type="match status" value="1"/>
</dbReference>
<dbReference type="PANTHER" id="PTHR37987:SF1">
    <property type="entry name" value="OXO-4-HYDROXY-4-CARBOXY-5-UREIDOIMIDAZOLINE DECARBOXYLASE DOMAIN-CONTAINING PROTEIN"/>
    <property type="match status" value="1"/>
</dbReference>
<evidence type="ECO:0000313" key="3">
    <source>
        <dbReference type="EMBL" id="PSK44232.1"/>
    </source>
</evidence>
<dbReference type="InterPro" id="IPR036778">
    <property type="entry name" value="OHCU_decarboxylase_sf"/>
</dbReference>
<dbReference type="SUPFAM" id="SSF158694">
    <property type="entry name" value="UraD-Like"/>
    <property type="match status" value="1"/>
</dbReference>
<dbReference type="GO" id="GO:0006144">
    <property type="term" value="P:purine nucleobase metabolic process"/>
    <property type="evidence" value="ECO:0007669"/>
    <property type="project" value="UniProtKB-KW"/>
</dbReference>
<dbReference type="InterPro" id="IPR018020">
    <property type="entry name" value="OHCU_decarboxylase"/>
</dbReference>
<dbReference type="Pfam" id="PF09349">
    <property type="entry name" value="OHCU_decarbox"/>
    <property type="match status" value="1"/>
</dbReference>
<feature type="domain" description="Oxo-4-hydroxy-4-carboxy-5-ureidoimidazoline decarboxylase" evidence="2">
    <location>
        <begin position="16"/>
        <end position="177"/>
    </location>
</feature>
<keyword evidence="4" id="KW-1185">Reference proteome</keyword>
<gene>
    <name evidence="3" type="ORF">B9Z65_212</name>
</gene>
<sequence length="181" mass="19956">MAAMKGQLPGIDELPSLTTVERASVLDLLFEPSPQLHTLTVELLKTQSFSSYNDLIAAVGVQLTELAESTSSSDTKWLESILGSHPRLGAKKVESAQSQAEQANLQKGNEAEVEQLQKLNEEYEAAYPGLRYVVFVNGRERPAIMEDMKHRIGQGDIRSERLAAIKAMCQIAADRARKLMT</sequence>
<dbReference type="EMBL" id="NHZQ01000289">
    <property type="protein sequence ID" value="PSK44232.1"/>
    <property type="molecule type" value="Genomic_DNA"/>
</dbReference>
<dbReference type="OrthoDB" id="5398391at2759"/>
<reference evidence="3 4" key="1">
    <citation type="submission" date="2017-05" db="EMBL/GenBank/DDBJ databases">
        <title>Draft genome sequence of Elsinoe australis.</title>
        <authorList>
            <person name="Cheng Q."/>
        </authorList>
    </citation>
    <scope>NUCLEOTIDE SEQUENCE [LARGE SCALE GENOMIC DNA]</scope>
    <source>
        <strain evidence="3 4">NL1</strain>
    </source>
</reference>
<evidence type="ECO:0000313" key="4">
    <source>
        <dbReference type="Proteomes" id="UP000243723"/>
    </source>
</evidence>
<keyword evidence="1" id="KW-0659">Purine metabolism</keyword>
<organism evidence="3 4">
    <name type="scientific">Elsinoe australis</name>
    <dbReference type="NCBI Taxonomy" id="40998"/>
    <lineage>
        <taxon>Eukaryota</taxon>
        <taxon>Fungi</taxon>
        <taxon>Dikarya</taxon>
        <taxon>Ascomycota</taxon>
        <taxon>Pezizomycotina</taxon>
        <taxon>Dothideomycetes</taxon>
        <taxon>Dothideomycetidae</taxon>
        <taxon>Myriangiales</taxon>
        <taxon>Elsinoaceae</taxon>
        <taxon>Elsinoe</taxon>
    </lineage>
</organism>
<dbReference type="AlphaFoldDB" id="A0A2P7Z7P0"/>
<accession>A0A2P7Z7P0</accession>
<protein>
    <recommendedName>
        <fullName evidence="2">Oxo-4-hydroxy-4-carboxy-5-ureidoimidazoline decarboxylase domain-containing protein</fullName>
    </recommendedName>
</protein>
<dbReference type="STRING" id="40998.A0A2P7Z7P0"/>
<proteinExistence type="predicted"/>
<evidence type="ECO:0000259" key="2">
    <source>
        <dbReference type="Pfam" id="PF09349"/>
    </source>
</evidence>
<dbReference type="PANTHER" id="PTHR37987">
    <property type="entry name" value="CHROMOSOME 9, WHOLE GENOME SHOTGUN SEQUENCE"/>
    <property type="match status" value="1"/>
</dbReference>